<reference evidence="2 3" key="1">
    <citation type="submission" date="2014-12" db="EMBL/GenBank/DDBJ databases">
        <title>Genome sequencing of Brevundimonas nasdae TPW30.</title>
        <authorList>
            <person name="Tan P.W."/>
            <person name="Chan K.-G."/>
        </authorList>
    </citation>
    <scope>NUCLEOTIDE SEQUENCE [LARGE SCALE GENOMIC DNA]</scope>
    <source>
        <strain evidence="2 3">TPW30</strain>
    </source>
</reference>
<dbReference type="STRING" id="172043.RM53_03050"/>
<gene>
    <name evidence="2" type="ORF">RM53_03050</name>
</gene>
<evidence type="ECO:0000256" key="1">
    <source>
        <dbReference type="SAM" id="SignalP"/>
    </source>
</evidence>
<protein>
    <recommendedName>
        <fullName evidence="4">Peptidase S1</fullName>
    </recommendedName>
</protein>
<dbReference type="EMBL" id="JWSY01000004">
    <property type="protein sequence ID" value="KIC60448.1"/>
    <property type="molecule type" value="Genomic_DNA"/>
</dbReference>
<name>A0A0B4E1J8_9CAUL</name>
<feature type="signal peptide" evidence="1">
    <location>
        <begin position="1"/>
        <end position="21"/>
    </location>
</feature>
<sequence length="296" mass="30763">MKSIAVIAAASVLLAPGVSLAQKSAAKPDFTLDPNYGSVRLETGFTPDPWTKSILAGGSIAASAAQSGCEGKVSAAPDLQLNFEAGDLDLTIKAVASEDTTLLVNSPGGRWYCDDDSGGDLDPMVTISNPESGRYDIWLGTYNDNMVQSTLQISELGGTDTTAGAAPNIDLEPNYGTANLRGGFTPDPWTKSILAGGSSPASAAKAGCEGSVSSAPDIQIFFEPGDADLTFRVRASEDTTLLINTPNGRFYCDDDGAGGVDPKVTITNPQSGRYDIWVGTYNGSMVQSTLEVSELD</sequence>
<evidence type="ECO:0000313" key="2">
    <source>
        <dbReference type="EMBL" id="KIC60448.1"/>
    </source>
</evidence>
<accession>A0A0B4E1J8</accession>
<feature type="chain" id="PRO_5002101311" description="Peptidase S1" evidence="1">
    <location>
        <begin position="22"/>
        <end position="296"/>
    </location>
</feature>
<dbReference type="AlphaFoldDB" id="A0A0B4E1J8"/>
<evidence type="ECO:0008006" key="4">
    <source>
        <dbReference type="Google" id="ProtNLM"/>
    </source>
</evidence>
<proteinExistence type="predicted"/>
<dbReference type="RefSeq" id="WP_039244235.1">
    <property type="nucleotide sequence ID" value="NZ_JWSY01000004.1"/>
</dbReference>
<comment type="caution">
    <text evidence="2">The sequence shown here is derived from an EMBL/GenBank/DDBJ whole genome shotgun (WGS) entry which is preliminary data.</text>
</comment>
<evidence type="ECO:0000313" key="3">
    <source>
        <dbReference type="Proteomes" id="UP000031166"/>
    </source>
</evidence>
<keyword evidence="1" id="KW-0732">Signal</keyword>
<dbReference type="Proteomes" id="UP000031166">
    <property type="component" value="Unassembled WGS sequence"/>
</dbReference>
<organism evidence="2 3">
    <name type="scientific">Brevundimonas nasdae</name>
    <dbReference type="NCBI Taxonomy" id="172043"/>
    <lineage>
        <taxon>Bacteria</taxon>
        <taxon>Pseudomonadati</taxon>
        <taxon>Pseudomonadota</taxon>
        <taxon>Alphaproteobacteria</taxon>
        <taxon>Caulobacterales</taxon>
        <taxon>Caulobacteraceae</taxon>
        <taxon>Brevundimonas</taxon>
    </lineage>
</organism>